<reference evidence="1" key="2">
    <citation type="submission" date="2014-03" db="EMBL/GenBank/DDBJ databases">
        <title>The whipworm genome and dual-species transcriptomics of an intimate host-pathogen interaction.</title>
        <authorList>
            <person name="Foth B.J."/>
            <person name="Tsai I.J."/>
            <person name="Reid A.J."/>
            <person name="Bancroft A.J."/>
            <person name="Nichol S."/>
            <person name="Tracey A."/>
            <person name="Holroyd N."/>
            <person name="Cotton J.A."/>
            <person name="Stanley E.J."/>
            <person name="Zarowiecki M."/>
            <person name="Liu J.Z."/>
            <person name="Huckvale T."/>
            <person name="Cooper P.J."/>
            <person name="Grencis R.K."/>
            <person name="Berriman M."/>
        </authorList>
    </citation>
    <scope>NUCLEOTIDE SEQUENCE [LARGE SCALE GENOMIC DNA]</scope>
</reference>
<keyword evidence="2" id="KW-1185">Reference proteome</keyword>
<dbReference type="Proteomes" id="UP000030665">
    <property type="component" value="Unassembled WGS sequence"/>
</dbReference>
<accession>A0A077Z901</accession>
<dbReference type="EMBL" id="HG806102">
    <property type="protein sequence ID" value="CDW56962.1"/>
    <property type="molecule type" value="Genomic_DNA"/>
</dbReference>
<proteinExistence type="predicted"/>
<protein>
    <submittedName>
        <fullName evidence="1">Uncharacterized protein</fullName>
    </submittedName>
</protein>
<gene>
    <name evidence="1" type="ORF">TTRE_0000524501</name>
</gene>
<evidence type="ECO:0000313" key="2">
    <source>
        <dbReference type="Proteomes" id="UP000030665"/>
    </source>
</evidence>
<evidence type="ECO:0000313" key="1">
    <source>
        <dbReference type="EMBL" id="CDW56962.1"/>
    </source>
</evidence>
<dbReference type="AlphaFoldDB" id="A0A077Z901"/>
<sequence length="89" mass="10203">MLQNSAVDRIRTCAEAKADSGYCRSFAHRAAWQPIHPYCYRCVFQVRRGSFYTQPGSYDGNGNLGSRSLFPEMCRELSITKTWITPYDP</sequence>
<reference evidence="1" key="1">
    <citation type="submission" date="2014-01" db="EMBL/GenBank/DDBJ databases">
        <authorList>
            <person name="Aslett M."/>
        </authorList>
    </citation>
    <scope>NUCLEOTIDE SEQUENCE</scope>
</reference>
<name>A0A077Z901_TRITR</name>
<organism evidence="1 2">
    <name type="scientific">Trichuris trichiura</name>
    <name type="common">Whipworm</name>
    <name type="synonym">Trichocephalus trichiurus</name>
    <dbReference type="NCBI Taxonomy" id="36087"/>
    <lineage>
        <taxon>Eukaryota</taxon>
        <taxon>Metazoa</taxon>
        <taxon>Ecdysozoa</taxon>
        <taxon>Nematoda</taxon>
        <taxon>Enoplea</taxon>
        <taxon>Dorylaimia</taxon>
        <taxon>Trichinellida</taxon>
        <taxon>Trichuridae</taxon>
        <taxon>Trichuris</taxon>
    </lineage>
</organism>